<dbReference type="PANTHER" id="PTHR45756:SF1">
    <property type="entry name" value="PROTEIN KINASE DOMAIN CONTAINING PROTEIN"/>
    <property type="match status" value="1"/>
</dbReference>
<organism evidence="2 3">
    <name type="scientific">Rhizophagus irregularis (strain DAOM 181602 / DAOM 197198 / MUCL 43194)</name>
    <name type="common">Arbuscular mycorrhizal fungus</name>
    <name type="synonym">Glomus intraradices</name>
    <dbReference type="NCBI Taxonomy" id="747089"/>
    <lineage>
        <taxon>Eukaryota</taxon>
        <taxon>Fungi</taxon>
        <taxon>Fungi incertae sedis</taxon>
        <taxon>Mucoromycota</taxon>
        <taxon>Glomeromycotina</taxon>
        <taxon>Glomeromycetes</taxon>
        <taxon>Glomerales</taxon>
        <taxon>Glomeraceae</taxon>
        <taxon>Rhizophagus</taxon>
    </lineage>
</organism>
<dbReference type="InterPro" id="IPR000719">
    <property type="entry name" value="Prot_kinase_dom"/>
</dbReference>
<dbReference type="Pfam" id="PF00069">
    <property type="entry name" value="Pkinase"/>
    <property type="match status" value="1"/>
</dbReference>
<dbReference type="PANTHER" id="PTHR45756">
    <property type="entry name" value="PALMITOYLTRANSFERASE"/>
    <property type="match status" value="1"/>
</dbReference>
<dbReference type="GO" id="GO:0005524">
    <property type="term" value="F:ATP binding"/>
    <property type="evidence" value="ECO:0007669"/>
    <property type="project" value="InterPro"/>
</dbReference>
<name>A0A2P4QGK1_RHIID</name>
<evidence type="ECO:0000313" key="3">
    <source>
        <dbReference type="Proteomes" id="UP000018888"/>
    </source>
</evidence>
<keyword evidence="3" id="KW-1185">Reference proteome</keyword>
<dbReference type="GO" id="GO:0004672">
    <property type="term" value="F:protein kinase activity"/>
    <property type="evidence" value="ECO:0007669"/>
    <property type="project" value="InterPro"/>
</dbReference>
<protein>
    <submittedName>
        <fullName evidence="2">Kinase-like domain-containing protein</fullName>
    </submittedName>
</protein>
<evidence type="ECO:0000313" key="2">
    <source>
        <dbReference type="EMBL" id="POG76736.1"/>
    </source>
</evidence>
<dbReference type="EMBL" id="AUPC02000047">
    <property type="protein sequence ID" value="POG76736.1"/>
    <property type="molecule type" value="Genomic_DNA"/>
</dbReference>
<feature type="domain" description="Protein kinase" evidence="1">
    <location>
        <begin position="1"/>
        <end position="188"/>
    </location>
</feature>
<dbReference type="InterPro" id="IPR011009">
    <property type="entry name" value="Kinase-like_dom_sf"/>
</dbReference>
<reference evidence="2 3" key="2">
    <citation type="journal article" date="2018" name="New Phytol.">
        <title>High intraspecific genome diversity in the model arbuscular mycorrhizal symbiont Rhizophagus irregularis.</title>
        <authorList>
            <person name="Chen E.C.H."/>
            <person name="Morin E."/>
            <person name="Beaudet D."/>
            <person name="Noel J."/>
            <person name="Yildirir G."/>
            <person name="Ndikumana S."/>
            <person name="Charron P."/>
            <person name="St-Onge C."/>
            <person name="Giorgi J."/>
            <person name="Kruger M."/>
            <person name="Marton T."/>
            <person name="Ropars J."/>
            <person name="Grigoriev I.V."/>
            <person name="Hainaut M."/>
            <person name="Henrissat B."/>
            <person name="Roux C."/>
            <person name="Martin F."/>
            <person name="Corradi N."/>
        </authorList>
    </citation>
    <scope>NUCLEOTIDE SEQUENCE [LARGE SCALE GENOMIC DNA]</scope>
    <source>
        <strain evidence="2 3">DAOM 197198</strain>
    </source>
</reference>
<gene>
    <name evidence="2" type="ORF">GLOIN_2v1474395</name>
</gene>
<dbReference type="InterPro" id="IPR053215">
    <property type="entry name" value="TKL_Ser/Thr_kinase"/>
</dbReference>
<dbReference type="Proteomes" id="UP000018888">
    <property type="component" value="Unassembled WGS sequence"/>
</dbReference>
<comment type="caution">
    <text evidence="2">The sequence shown here is derived from an EMBL/GenBank/DDBJ whole genome shotgun (WGS) entry which is preliminary data.</text>
</comment>
<dbReference type="PROSITE" id="PS50011">
    <property type="entry name" value="PROTEIN_KINASE_DOM"/>
    <property type="match status" value="1"/>
</dbReference>
<reference evidence="2 3" key="1">
    <citation type="journal article" date="2013" name="Proc. Natl. Acad. Sci. U.S.A.">
        <title>Genome of an arbuscular mycorrhizal fungus provides insight into the oldest plant symbiosis.</title>
        <authorList>
            <person name="Tisserant E."/>
            <person name="Malbreil M."/>
            <person name="Kuo A."/>
            <person name="Kohler A."/>
            <person name="Symeonidi A."/>
            <person name="Balestrini R."/>
            <person name="Charron P."/>
            <person name="Duensing N."/>
            <person name="Frei Dit Frey N."/>
            <person name="Gianinazzi-Pearson V."/>
            <person name="Gilbert L.B."/>
            <person name="Handa Y."/>
            <person name="Herr J.R."/>
            <person name="Hijri M."/>
            <person name="Koul R."/>
            <person name="Kawaguchi M."/>
            <person name="Krajinski F."/>
            <person name="Lammers P.J."/>
            <person name="Masclaux F.G."/>
            <person name="Murat C."/>
            <person name="Morin E."/>
            <person name="Ndikumana S."/>
            <person name="Pagni M."/>
            <person name="Petitpierre D."/>
            <person name="Requena N."/>
            <person name="Rosikiewicz P."/>
            <person name="Riley R."/>
            <person name="Saito K."/>
            <person name="San Clemente H."/>
            <person name="Shapiro H."/>
            <person name="van Tuinen D."/>
            <person name="Becard G."/>
            <person name="Bonfante P."/>
            <person name="Paszkowski U."/>
            <person name="Shachar-Hill Y.Y."/>
            <person name="Tuskan G.A."/>
            <person name="Young P.W."/>
            <person name="Sanders I.R."/>
            <person name="Henrissat B."/>
            <person name="Rensing S.A."/>
            <person name="Grigoriev I.V."/>
            <person name="Corradi N."/>
            <person name="Roux C."/>
            <person name="Martin F."/>
        </authorList>
    </citation>
    <scope>NUCLEOTIDE SEQUENCE [LARGE SCALE GENOMIC DNA]</scope>
    <source>
        <strain evidence="2 3">DAOM 197198</strain>
    </source>
</reference>
<dbReference type="Gene3D" id="1.10.510.10">
    <property type="entry name" value="Transferase(Phosphotransferase) domain 1"/>
    <property type="match status" value="1"/>
</dbReference>
<dbReference type="AlphaFoldDB" id="A0A2P4QGK1"/>
<evidence type="ECO:0000259" key="1">
    <source>
        <dbReference type="PROSITE" id="PS50011"/>
    </source>
</evidence>
<sequence>MVLQYAEGRNFNYWMNNNSKYFNWLIKLKVLSSIISGLKEIHQKQMVHRDFHIGNILFKEIHLFTSNYISDMGLCGEIGNIDETNIYGVVPYVAPEVLRGKTYTQAADIYSFGMIMYFIATEKQPFSNCAHDHLLVIDICKGIRPEINELEAPKCYIDLMKKCWDSNPINRPNASEIEKFIILFHNSYCSRETTRLVRFDSEPILLKKPSQTGSVLVTSVQIRARLQIQCFIFNSWFYDSGEAFK</sequence>
<dbReference type="SUPFAM" id="SSF56112">
    <property type="entry name" value="Protein kinase-like (PK-like)"/>
    <property type="match status" value="1"/>
</dbReference>
<accession>A0A2P4QGK1</accession>
<proteinExistence type="predicted"/>